<protein>
    <recommendedName>
        <fullName evidence="3">Chemokine interleukin-8-like domain-containing protein</fullName>
    </recommendedName>
</protein>
<keyword evidence="2" id="KW-0472">Membrane</keyword>
<evidence type="ECO:0000313" key="4">
    <source>
        <dbReference type="EMBL" id="KAG7330648.1"/>
    </source>
</evidence>
<evidence type="ECO:0000256" key="2">
    <source>
        <dbReference type="SAM" id="Phobius"/>
    </source>
</evidence>
<dbReference type="InterPro" id="IPR001811">
    <property type="entry name" value="Chemokine_IL8-like_dom"/>
</dbReference>
<dbReference type="OrthoDB" id="8934837at2759"/>
<evidence type="ECO:0000256" key="1">
    <source>
        <dbReference type="ARBA" id="ARBA00022514"/>
    </source>
</evidence>
<sequence>MTVRADGIGQPLLTCDLIPSTSSFELSVMFSFYLLLVLVCLPASTTSGMQMEQDFAVTIPGVILTTKKGFHFCADPEVDWVQHIMKIKF</sequence>
<keyword evidence="5" id="KW-1185">Reference proteome</keyword>
<proteinExistence type="predicted"/>
<keyword evidence="1" id="KW-0202">Cytokine</keyword>
<dbReference type="GO" id="GO:0006955">
    <property type="term" value="P:immune response"/>
    <property type="evidence" value="ECO:0007669"/>
    <property type="project" value="InterPro"/>
</dbReference>
<evidence type="ECO:0000259" key="3">
    <source>
        <dbReference type="Pfam" id="PF00048"/>
    </source>
</evidence>
<dbReference type="GO" id="GO:0005615">
    <property type="term" value="C:extracellular space"/>
    <property type="evidence" value="ECO:0007669"/>
    <property type="project" value="UniProtKB-KW"/>
</dbReference>
<comment type="caution">
    <text evidence="4">The sequence shown here is derived from an EMBL/GenBank/DDBJ whole genome shotgun (WGS) entry which is preliminary data.</text>
</comment>
<name>A0A9D3STB1_9TELE</name>
<dbReference type="Pfam" id="PF00048">
    <property type="entry name" value="IL8"/>
    <property type="match status" value="1"/>
</dbReference>
<dbReference type="EMBL" id="JAHKSW010000007">
    <property type="protein sequence ID" value="KAG7330648.1"/>
    <property type="molecule type" value="Genomic_DNA"/>
</dbReference>
<accession>A0A9D3STB1</accession>
<gene>
    <name evidence="4" type="ORF">KOW79_006870</name>
</gene>
<organism evidence="4 5">
    <name type="scientific">Hemibagrus wyckioides</name>
    <dbReference type="NCBI Taxonomy" id="337641"/>
    <lineage>
        <taxon>Eukaryota</taxon>
        <taxon>Metazoa</taxon>
        <taxon>Chordata</taxon>
        <taxon>Craniata</taxon>
        <taxon>Vertebrata</taxon>
        <taxon>Euteleostomi</taxon>
        <taxon>Actinopterygii</taxon>
        <taxon>Neopterygii</taxon>
        <taxon>Teleostei</taxon>
        <taxon>Ostariophysi</taxon>
        <taxon>Siluriformes</taxon>
        <taxon>Bagridae</taxon>
        <taxon>Hemibagrus</taxon>
    </lineage>
</organism>
<feature type="transmembrane region" description="Helical" evidence="2">
    <location>
        <begin position="26"/>
        <end position="44"/>
    </location>
</feature>
<evidence type="ECO:0000313" key="5">
    <source>
        <dbReference type="Proteomes" id="UP000824219"/>
    </source>
</evidence>
<keyword evidence="2" id="KW-1133">Transmembrane helix</keyword>
<feature type="domain" description="Chemokine interleukin-8-like" evidence="3">
    <location>
        <begin position="59"/>
        <end position="86"/>
    </location>
</feature>
<dbReference type="SUPFAM" id="SSF54117">
    <property type="entry name" value="Interleukin 8-like chemokines"/>
    <property type="match status" value="1"/>
</dbReference>
<dbReference type="InterPro" id="IPR036048">
    <property type="entry name" value="Interleukin_8-like_sf"/>
</dbReference>
<reference evidence="4 5" key="1">
    <citation type="submission" date="2021-06" db="EMBL/GenBank/DDBJ databases">
        <title>Chromosome-level genome assembly of the red-tail catfish (Hemibagrus wyckioides).</title>
        <authorList>
            <person name="Shao F."/>
        </authorList>
    </citation>
    <scope>NUCLEOTIDE SEQUENCE [LARGE SCALE GENOMIC DNA]</scope>
    <source>
        <strain evidence="4">EC202008001</strain>
        <tissue evidence="4">Blood</tissue>
    </source>
</reference>
<dbReference type="Gene3D" id="2.40.50.40">
    <property type="match status" value="1"/>
</dbReference>
<keyword evidence="2" id="KW-0812">Transmembrane</keyword>
<dbReference type="GO" id="GO:0008009">
    <property type="term" value="F:chemokine activity"/>
    <property type="evidence" value="ECO:0007669"/>
    <property type="project" value="InterPro"/>
</dbReference>
<dbReference type="Proteomes" id="UP000824219">
    <property type="component" value="Linkage Group LG07"/>
</dbReference>
<dbReference type="AlphaFoldDB" id="A0A9D3STB1"/>